<keyword evidence="2" id="KW-0496">Mitochondrion</keyword>
<keyword evidence="1" id="KW-0472">Membrane</keyword>
<feature type="transmembrane region" description="Helical" evidence="1">
    <location>
        <begin position="6"/>
        <end position="23"/>
    </location>
</feature>
<evidence type="ECO:0000313" key="2">
    <source>
        <dbReference type="EMBL" id="ATA66393.1"/>
    </source>
</evidence>
<dbReference type="AlphaFoldDB" id="A0A250E5T7"/>
<feature type="transmembrane region" description="Helical" evidence="1">
    <location>
        <begin position="56"/>
        <end position="79"/>
    </location>
</feature>
<accession>A0A250E5T7</accession>
<reference evidence="2" key="1">
    <citation type="journal article" date="2017" name="PLoS ONE">
        <title>First complete female mitochondrial genome in four bivalve species genus Donax and their phylogenetic relationships within the Veneroida order.</title>
        <authorList>
            <person name="Fernandez-Perez J."/>
            <person name="Nanton A."/>
            <person name="Ruiz-Ruano F.J."/>
            <person name="Camacho J.P.M."/>
            <person name="Mendez J."/>
        </authorList>
    </citation>
    <scope>NUCLEOTIDE SEQUENCE</scope>
</reference>
<feature type="transmembrane region" description="Helical" evidence="1">
    <location>
        <begin position="91"/>
        <end position="111"/>
    </location>
</feature>
<proteinExistence type="predicted"/>
<feature type="transmembrane region" description="Helical" evidence="1">
    <location>
        <begin position="30"/>
        <end position="50"/>
    </location>
</feature>
<organism evidence="2">
    <name type="scientific">Donax trunculus</name>
    <name type="common">truncated wedgeshell</name>
    <dbReference type="NCBI Taxonomy" id="40130"/>
    <lineage>
        <taxon>Eukaryota</taxon>
        <taxon>Metazoa</taxon>
        <taxon>Spiralia</taxon>
        <taxon>Lophotrochozoa</taxon>
        <taxon>Mollusca</taxon>
        <taxon>Bivalvia</taxon>
        <taxon>Autobranchia</taxon>
        <taxon>Heteroconchia</taxon>
        <taxon>Euheterodonta</taxon>
        <taxon>Imparidentia</taxon>
        <taxon>Neoheterodontei</taxon>
        <taxon>Cardiida</taxon>
        <taxon>Tellinoidea</taxon>
        <taxon>Donacidae</taxon>
        <taxon>Donax</taxon>
    </lineage>
</organism>
<name>A0A250E5T7_9BIVA</name>
<sequence length="190" mass="20802">MSNLMLFMFWGGYMLVLFSLLMWSAKHPLMVGSLILLSYMFGSLLVSFNISFVMGIFLFLTGVSGMMVAFLYVVALCPNPVFKGLSVSMSFMMYLVAWVVVGATIPALIMFSEVSFSYGLEAESLSESVECLRDPCMFGGLASLMPLLGAILFLCMVSVVSLCVQQKQCLGGHDMLGGSQSSVTFKRLYN</sequence>
<geneLocation type="mitochondrion" evidence="2"/>
<evidence type="ECO:0000256" key="1">
    <source>
        <dbReference type="SAM" id="Phobius"/>
    </source>
</evidence>
<keyword evidence="1" id="KW-0812">Transmembrane</keyword>
<dbReference type="EMBL" id="KY780364">
    <property type="protein sequence ID" value="ATA66393.1"/>
    <property type="molecule type" value="Genomic_DNA"/>
</dbReference>
<keyword evidence="1" id="KW-1133">Transmembrane helix</keyword>
<feature type="transmembrane region" description="Helical" evidence="1">
    <location>
        <begin position="144"/>
        <end position="164"/>
    </location>
</feature>
<gene>
    <name evidence="2" type="primary">nad6</name>
</gene>
<protein>
    <submittedName>
        <fullName evidence="2">NADH dehydrogenase subunit 6</fullName>
    </submittedName>
</protein>